<evidence type="ECO:0000259" key="10">
    <source>
        <dbReference type="Pfam" id="PF04389"/>
    </source>
</evidence>
<keyword evidence="11" id="KW-0031">Aminopeptidase</keyword>
<comment type="function">
    <text evidence="1">May be involved in vacuolar sorting and osmoregulation.</text>
</comment>
<feature type="transmembrane region" description="Helical" evidence="9">
    <location>
        <begin position="521"/>
        <end position="538"/>
    </location>
</feature>
<dbReference type="GO" id="GO:0005774">
    <property type="term" value="C:vacuolar membrane"/>
    <property type="evidence" value="ECO:0007669"/>
    <property type="project" value="UniProtKB-SubCell"/>
</dbReference>
<dbReference type="InterPro" id="IPR007484">
    <property type="entry name" value="Peptidase_M28"/>
</dbReference>
<reference evidence="11 12" key="1">
    <citation type="submission" date="2017-04" db="EMBL/GenBank/DDBJ databases">
        <authorList>
            <person name="Afonso C.L."/>
            <person name="Miller P.J."/>
            <person name="Scott M.A."/>
            <person name="Spackman E."/>
            <person name="Goraichik I."/>
            <person name="Dimitrov K.M."/>
            <person name="Suarez D.L."/>
            <person name="Swayne D.E."/>
        </authorList>
    </citation>
    <scope>NUCLEOTIDE SEQUENCE [LARGE SCALE GENOMIC DNA]</scope>
    <source>
        <strain evidence="11 12">N3/975</strain>
    </source>
</reference>
<keyword evidence="6 9" id="KW-1133">Transmembrane helix</keyword>
<organism evidence="11 12">
    <name type="scientific">Paenibacillus uliginis N3/975</name>
    <dbReference type="NCBI Taxonomy" id="1313296"/>
    <lineage>
        <taxon>Bacteria</taxon>
        <taxon>Bacillati</taxon>
        <taxon>Bacillota</taxon>
        <taxon>Bacilli</taxon>
        <taxon>Bacillales</taxon>
        <taxon>Paenibacillaceae</taxon>
        <taxon>Paenibacillus</taxon>
    </lineage>
</organism>
<feature type="transmembrane region" description="Helical" evidence="9">
    <location>
        <begin position="464"/>
        <end position="482"/>
    </location>
</feature>
<feature type="transmembrane region" description="Helical" evidence="9">
    <location>
        <begin position="550"/>
        <end position="567"/>
    </location>
</feature>
<dbReference type="GO" id="GO:0008235">
    <property type="term" value="F:metalloexopeptidase activity"/>
    <property type="evidence" value="ECO:0007669"/>
    <property type="project" value="InterPro"/>
</dbReference>
<keyword evidence="7" id="KW-0325">Glycoprotein</keyword>
<feature type="domain" description="Peptidase M28" evidence="10">
    <location>
        <begin position="115"/>
        <end position="303"/>
    </location>
</feature>
<dbReference type="InterPro" id="IPR045175">
    <property type="entry name" value="M28_fam"/>
</dbReference>
<dbReference type="STRING" id="1313296.SAMN05661091_2199"/>
<dbReference type="GO" id="GO:0004177">
    <property type="term" value="F:aminopeptidase activity"/>
    <property type="evidence" value="ECO:0007669"/>
    <property type="project" value="UniProtKB-KW"/>
</dbReference>
<dbReference type="Pfam" id="PF04389">
    <property type="entry name" value="Peptidase_M28"/>
    <property type="match status" value="1"/>
</dbReference>
<evidence type="ECO:0000256" key="8">
    <source>
        <dbReference type="ARBA" id="ARBA00031512"/>
    </source>
</evidence>
<evidence type="ECO:0000256" key="2">
    <source>
        <dbReference type="ARBA" id="ARBA00004128"/>
    </source>
</evidence>
<evidence type="ECO:0000256" key="5">
    <source>
        <dbReference type="ARBA" id="ARBA00022554"/>
    </source>
</evidence>
<dbReference type="Gene3D" id="3.40.630.10">
    <property type="entry name" value="Zn peptidases"/>
    <property type="match status" value="1"/>
</dbReference>
<comment type="similarity">
    <text evidence="3">Belongs to the peptidase M28 family.</text>
</comment>
<dbReference type="SUPFAM" id="SSF53187">
    <property type="entry name" value="Zn-dependent exopeptidases"/>
    <property type="match status" value="1"/>
</dbReference>
<dbReference type="Proteomes" id="UP000192940">
    <property type="component" value="Chromosome I"/>
</dbReference>
<keyword evidence="11" id="KW-0378">Hydrolase</keyword>
<evidence type="ECO:0000256" key="4">
    <source>
        <dbReference type="ARBA" id="ARBA00017435"/>
    </source>
</evidence>
<feature type="transmembrane region" description="Helical" evidence="9">
    <location>
        <begin position="410"/>
        <end position="428"/>
    </location>
</feature>
<proteinExistence type="inferred from homology"/>
<keyword evidence="9" id="KW-0812">Transmembrane</keyword>
<evidence type="ECO:0000256" key="3">
    <source>
        <dbReference type="ARBA" id="ARBA00010918"/>
    </source>
</evidence>
<evidence type="ECO:0000256" key="7">
    <source>
        <dbReference type="ARBA" id="ARBA00023180"/>
    </source>
</evidence>
<evidence type="ECO:0000256" key="9">
    <source>
        <dbReference type="SAM" id="Phobius"/>
    </source>
</evidence>
<keyword evidence="9" id="KW-0472">Membrane</keyword>
<evidence type="ECO:0000313" key="11">
    <source>
        <dbReference type="EMBL" id="SMF82607.1"/>
    </source>
</evidence>
<feature type="transmembrane region" description="Helical" evidence="9">
    <location>
        <begin position="12"/>
        <end position="34"/>
    </location>
</feature>
<evidence type="ECO:0000313" key="12">
    <source>
        <dbReference type="Proteomes" id="UP000192940"/>
    </source>
</evidence>
<accession>A0A1X7HA94</accession>
<dbReference type="GO" id="GO:0006508">
    <property type="term" value="P:proteolysis"/>
    <property type="evidence" value="ECO:0007669"/>
    <property type="project" value="InterPro"/>
</dbReference>
<sequence length="582" mass="64566">MEIITRKQPQKGRPFVLTLIVAGTLILAVFLILWSERPPQAKSEVASDLVFSSERAMRHVENIAQYPHPSGTLAINGVRVYLREQMEQLELNPELQEFNGRLKTKHFDADIELTNILGVIKGSGNGKPLLLMSHYDSVPTGPGANDASVSVASLLETARALQAGPKLQNDIWILLTDGEERGLLGAEVFFRDPKHQETIGMVANFEARGSKGSSFMFQTSEGNGRLIEEYSKAVTNPVSNSLLVDLYKKLPNDTDLTVALENGLPGLNFAYGDGWVAYHTPMDNVDNVSLQTMQHQGENALAIAKHFGNLDLSNLESENRIYFNMFGILIHYPASWSVLISVIFAGIWLFFVIYFVRKSLVTLKGSLLGLLITLGSMLLSIGLSYGLWQLIFAGWAHKVTMFSGATYDAILYNVCFALVALIVNVVLFRLVIRKVNEVDMMLSGMCLFLLLLIGSTWMLPGASYLFTIPLLAHFIALTWAIWSRKPMEIVNHPVVILGTLLIPVLMFTSFFYILFIMMPPSISLFSSAIASLILAFSYPAMKLLAQSWRLVLPAAMLAIVLLLAFGWDQAEPSPERPVYTAR</sequence>
<dbReference type="EMBL" id="LT840184">
    <property type="protein sequence ID" value="SMF82607.1"/>
    <property type="molecule type" value="Genomic_DNA"/>
</dbReference>
<dbReference type="AlphaFoldDB" id="A0A1X7HA94"/>
<name>A0A1X7HA94_9BACL</name>
<feature type="transmembrane region" description="Helical" evidence="9">
    <location>
        <begin position="440"/>
        <end position="458"/>
    </location>
</feature>
<dbReference type="PANTHER" id="PTHR12147">
    <property type="entry name" value="METALLOPEPTIDASE M28 FAMILY MEMBER"/>
    <property type="match status" value="1"/>
</dbReference>
<keyword evidence="11" id="KW-0645">Protease</keyword>
<evidence type="ECO:0000256" key="6">
    <source>
        <dbReference type="ARBA" id="ARBA00022989"/>
    </source>
</evidence>
<feature type="transmembrane region" description="Helical" evidence="9">
    <location>
        <begin position="368"/>
        <end position="390"/>
    </location>
</feature>
<dbReference type="PANTHER" id="PTHR12147:SF58">
    <property type="entry name" value="VACUOLAR MEMBRANE PROTEASE"/>
    <property type="match status" value="1"/>
</dbReference>
<protein>
    <recommendedName>
        <fullName evidence="4">Vacuolar membrane protease</fullName>
    </recommendedName>
    <alternativeName>
        <fullName evidence="8">FXNA-related family protease 1</fullName>
    </alternativeName>
</protein>
<keyword evidence="12" id="KW-1185">Reference proteome</keyword>
<dbReference type="RefSeq" id="WP_208919182.1">
    <property type="nucleotide sequence ID" value="NZ_LT840184.1"/>
</dbReference>
<feature type="transmembrane region" description="Helical" evidence="9">
    <location>
        <begin position="334"/>
        <end position="356"/>
    </location>
</feature>
<gene>
    <name evidence="11" type="ORF">SAMN05661091_2199</name>
</gene>
<keyword evidence="5" id="KW-0926">Vacuole</keyword>
<comment type="subcellular location">
    <subcellularLocation>
        <location evidence="2">Vacuole membrane</location>
        <topology evidence="2">Multi-pass membrane protein</topology>
    </subcellularLocation>
</comment>
<feature type="transmembrane region" description="Helical" evidence="9">
    <location>
        <begin position="494"/>
        <end position="515"/>
    </location>
</feature>
<evidence type="ECO:0000256" key="1">
    <source>
        <dbReference type="ARBA" id="ARBA00003273"/>
    </source>
</evidence>